<name>A0ABS6XQ66_9SPHN</name>
<dbReference type="Proteomes" id="UP001197214">
    <property type="component" value="Unassembled WGS sequence"/>
</dbReference>
<proteinExistence type="predicted"/>
<keyword evidence="1" id="KW-0812">Transmembrane</keyword>
<feature type="transmembrane region" description="Helical" evidence="1">
    <location>
        <begin position="70"/>
        <end position="92"/>
    </location>
</feature>
<evidence type="ECO:0000256" key="1">
    <source>
        <dbReference type="SAM" id="Phobius"/>
    </source>
</evidence>
<keyword evidence="3" id="KW-1185">Reference proteome</keyword>
<dbReference type="RefSeq" id="WP_219239044.1">
    <property type="nucleotide sequence ID" value="NZ_JAHWZX010000015.1"/>
</dbReference>
<feature type="transmembrane region" description="Helical" evidence="1">
    <location>
        <begin position="129"/>
        <end position="155"/>
    </location>
</feature>
<feature type="transmembrane region" description="Helical" evidence="1">
    <location>
        <begin position="46"/>
        <end position="63"/>
    </location>
</feature>
<accession>A0ABS6XQ66</accession>
<comment type="caution">
    <text evidence="2">The sequence shown here is derived from an EMBL/GenBank/DDBJ whole genome shotgun (WGS) entry which is preliminary data.</text>
</comment>
<keyword evidence="1" id="KW-1133">Transmembrane helix</keyword>
<dbReference type="EMBL" id="JAHWZX010000015">
    <property type="protein sequence ID" value="MBW4331918.1"/>
    <property type="molecule type" value="Genomic_DNA"/>
</dbReference>
<evidence type="ECO:0000313" key="3">
    <source>
        <dbReference type="Proteomes" id="UP001197214"/>
    </source>
</evidence>
<dbReference type="PIRSF" id="PIRSF033913">
    <property type="entry name" value="S-S_format_DsbB"/>
    <property type="match status" value="1"/>
</dbReference>
<organism evidence="2 3">
    <name type="scientific">Stakelama flava</name>
    <dbReference type="NCBI Taxonomy" id="2860338"/>
    <lineage>
        <taxon>Bacteria</taxon>
        <taxon>Pseudomonadati</taxon>
        <taxon>Pseudomonadota</taxon>
        <taxon>Alphaproteobacteria</taxon>
        <taxon>Sphingomonadales</taxon>
        <taxon>Sphingomonadaceae</taxon>
        <taxon>Stakelama</taxon>
    </lineage>
</organism>
<protein>
    <submittedName>
        <fullName evidence="2">Disulfide bond formation protein B</fullName>
    </submittedName>
</protein>
<dbReference type="InterPro" id="IPR003752">
    <property type="entry name" value="DiS_bond_form_DsbB/BdbC"/>
</dbReference>
<dbReference type="Pfam" id="PF02600">
    <property type="entry name" value="DsbB"/>
    <property type="match status" value="1"/>
</dbReference>
<evidence type="ECO:0000313" key="2">
    <source>
        <dbReference type="EMBL" id="MBW4331918.1"/>
    </source>
</evidence>
<reference evidence="2 3" key="1">
    <citation type="submission" date="2021-07" db="EMBL/GenBank/DDBJ databases">
        <title>Stakelama flava sp. nov., a novel endophytic bacterium isolated from branch of Kandelia candel.</title>
        <authorList>
            <person name="Tuo L."/>
        </authorList>
    </citation>
    <scope>NUCLEOTIDE SEQUENCE [LARGE SCALE GENOMIC DNA]</scope>
    <source>
        <strain evidence="2 3">CBK3Z-3</strain>
    </source>
</reference>
<keyword evidence="1" id="KW-0472">Membrane</keyword>
<sequence length="161" mass="17290">MRASVNRFRAAQILALLLPLALMAGALGSQYIGGLYPCEMCHWQRWPHYAAIIFAALSFLFAPRRPTAGVLVLIAALCIAASGAIGVFHAGVEYGWWDGITACTATFDASGDFLRVIHAPVVRCDTPQWTLFGISLAGFNAIFSLGGAAVILILLGRRRRA</sequence>
<gene>
    <name evidence="2" type="ORF">KY084_13680</name>
</gene>
<dbReference type="InterPro" id="IPR024199">
    <property type="entry name" value="Uncharacterised_DsbB"/>
</dbReference>